<reference evidence="1 2" key="1">
    <citation type="journal article" date="2019" name="mSystems">
        <title>Diverse, abundant and novel viruses infecting the marine abundant Roseobacter RCA lineage.</title>
        <authorList>
            <person name="Zhang Z.F."/>
            <person name="Chen F."/>
            <person name="Chu X."/>
            <person name="Zhang H."/>
            <person name="Luo H.W."/>
            <person name="Zhai Z.Q."/>
            <person name="Yang M.Y."/>
            <person name="Zhao Y.L."/>
        </authorList>
    </citation>
    <scope>NUCLEOTIDE SEQUENCE [LARGE SCALE GENOMIC DNA]</scope>
</reference>
<sequence length="188" mass="19828">MANVNHSTLTDPYLHEPKGIATAGTGQVYVANGTGSGTWVENHRFIGAYIPFDATTPAYSHSATTSATVINPTFTVSESNGFTGTSSPNARLTYTGAEDITSHMVLTLSTKQASGSSRDVQWIIYKNGVELPGSRTIRTISSGSWGSISVSGYTSFSTNDYIEVFSLADGACTVQYASGFLSIMGVPE</sequence>
<evidence type="ECO:0000313" key="1">
    <source>
        <dbReference type="EMBL" id="QBQ72711.1"/>
    </source>
</evidence>
<organism evidence="1 2">
    <name type="scientific">Roseobacter phage CRP-5</name>
    <dbReference type="NCBI Taxonomy" id="2559284"/>
    <lineage>
        <taxon>Viruses</taxon>
        <taxon>Duplodnaviria</taxon>
        <taxon>Heunggongvirae</taxon>
        <taxon>Uroviricota</taxon>
        <taxon>Caudoviricetes</taxon>
        <taxon>Zobellviridae</taxon>
        <taxon>Cobavirinae</taxon>
        <taxon>Veravirus</taxon>
    </lineage>
</organism>
<accession>A0A646QWC8</accession>
<dbReference type="EMBL" id="MK613347">
    <property type="protein sequence ID" value="QBQ72711.1"/>
    <property type="molecule type" value="Genomic_DNA"/>
</dbReference>
<proteinExistence type="predicted"/>
<protein>
    <submittedName>
        <fullName evidence="1">Uncharacterized protein</fullName>
    </submittedName>
</protein>
<dbReference type="Proteomes" id="UP000425344">
    <property type="component" value="Segment"/>
</dbReference>
<name>A0A646QWC8_9CAUD</name>
<evidence type="ECO:0000313" key="2">
    <source>
        <dbReference type="Proteomes" id="UP000425344"/>
    </source>
</evidence>
<gene>
    <name evidence="1" type="ORF">CRP5_gp45</name>
</gene>